<dbReference type="STRING" id="1868482.ENSTSYP00000027016"/>
<protein>
    <submittedName>
        <fullName evidence="10">Lymphocyte antigen 6 complex locus protein G6d</fullName>
    </submittedName>
</protein>
<dbReference type="CDD" id="cd23547">
    <property type="entry name" value="TFP_LU_ECD_Ly6G6d"/>
    <property type="match status" value="1"/>
</dbReference>
<dbReference type="GO" id="GO:0030550">
    <property type="term" value="F:acetylcholine receptor inhibitor activity"/>
    <property type="evidence" value="ECO:0007669"/>
    <property type="project" value="TreeGrafter"/>
</dbReference>
<evidence type="ECO:0000256" key="6">
    <source>
        <dbReference type="ARBA" id="ARBA00023180"/>
    </source>
</evidence>
<organism evidence="9 10">
    <name type="scientific">Carlito syrichta</name>
    <name type="common">Philippine tarsier</name>
    <name type="synonym">Tarsius syrichta</name>
    <dbReference type="NCBI Taxonomy" id="1868482"/>
    <lineage>
        <taxon>Eukaryota</taxon>
        <taxon>Metazoa</taxon>
        <taxon>Chordata</taxon>
        <taxon>Craniata</taxon>
        <taxon>Vertebrata</taxon>
        <taxon>Euteleostomi</taxon>
        <taxon>Mammalia</taxon>
        <taxon>Eutheria</taxon>
        <taxon>Euarchontoglires</taxon>
        <taxon>Primates</taxon>
        <taxon>Haplorrhini</taxon>
        <taxon>Tarsiiformes</taxon>
        <taxon>Tarsiidae</taxon>
        <taxon>Carlito</taxon>
    </lineage>
</organism>
<accession>A0A3Q0EAD9</accession>
<name>A0A3Q0EAD9_CARSF</name>
<keyword evidence="4" id="KW-0472">Membrane</keyword>
<evidence type="ECO:0000256" key="5">
    <source>
        <dbReference type="ARBA" id="ARBA00023157"/>
    </source>
</evidence>
<feature type="domain" description="UPAR/Ly6" evidence="8">
    <location>
        <begin position="21"/>
        <end position="112"/>
    </location>
</feature>
<feature type="chain" id="PRO_5018220482" evidence="7">
    <location>
        <begin position="20"/>
        <end position="138"/>
    </location>
</feature>
<dbReference type="SUPFAM" id="SSF57302">
    <property type="entry name" value="Snake toxin-like"/>
    <property type="match status" value="1"/>
</dbReference>
<evidence type="ECO:0000256" key="1">
    <source>
        <dbReference type="ARBA" id="ARBA00004236"/>
    </source>
</evidence>
<dbReference type="GeneID" id="110596510"/>
<dbReference type="Proteomes" id="UP000189704">
    <property type="component" value="Unplaced"/>
</dbReference>
<dbReference type="PANTHER" id="PTHR32286:SF9">
    <property type="entry name" value="LYMPHOCYTE ANTIGEN 6 COMPLEX LOCUS PROTEIN G6D"/>
    <property type="match status" value="1"/>
</dbReference>
<dbReference type="GO" id="GO:0009897">
    <property type="term" value="C:external side of plasma membrane"/>
    <property type="evidence" value="ECO:0007669"/>
    <property type="project" value="TreeGrafter"/>
</dbReference>
<keyword evidence="9" id="KW-1185">Reference proteome</keyword>
<evidence type="ECO:0000313" key="10">
    <source>
        <dbReference type="RefSeq" id="XP_021573099.1"/>
    </source>
</evidence>
<evidence type="ECO:0000256" key="3">
    <source>
        <dbReference type="ARBA" id="ARBA00022729"/>
    </source>
</evidence>
<dbReference type="GO" id="GO:0095500">
    <property type="term" value="P:acetylcholine receptor signaling pathway"/>
    <property type="evidence" value="ECO:0007669"/>
    <property type="project" value="TreeGrafter"/>
</dbReference>
<evidence type="ECO:0000313" key="9">
    <source>
        <dbReference type="Proteomes" id="UP000189704"/>
    </source>
</evidence>
<evidence type="ECO:0000256" key="2">
    <source>
        <dbReference type="ARBA" id="ARBA00022475"/>
    </source>
</evidence>
<feature type="signal peptide" evidence="7">
    <location>
        <begin position="1"/>
        <end position="19"/>
    </location>
</feature>
<dbReference type="Pfam" id="PF00021">
    <property type="entry name" value="UPAR_LY6"/>
    <property type="match status" value="1"/>
</dbReference>
<keyword evidence="3 7" id="KW-0732">Signal</keyword>
<dbReference type="RefSeq" id="XP_021573099.1">
    <property type="nucleotide sequence ID" value="XM_021717424.1"/>
</dbReference>
<dbReference type="InterPro" id="IPR026524">
    <property type="entry name" value="LY6G6d/LY6G6f"/>
</dbReference>
<keyword evidence="2" id="KW-1003">Cell membrane</keyword>
<dbReference type="AlphaFoldDB" id="A0A3Q0EAD9"/>
<dbReference type="Gene3D" id="2.10.60.10">
    <property type="entry name" value="CD59"/>
    <property type="match status" value="1"/>
</dbReference>
<evidence type="ECO:0000259" key="8">
    <source>
        <dbReference type="Pfam" id="PF00021"/>
    </source>
</evidence>
<dbReference type="CTD" id="58530"/>
<comment type="subcellular location">
    <subcellularLocation>
        <location evidence="1">Cell membrane</location>
    </subcellularLocation>
</comment>
<dbReference type="InterPro" id="IPR045860">
    <property type="entry name" value="Snake_toxin-like_sf"/>
</dbReference>
<keyword evidence="6" id="KW-0325">Glycoprotein</keyword>
<dbReference type="GO" id="GO:0045202">
    <property type="term" value="C:synapse"/>
    <property type="evidence" value="ECO:0007669"/>
    <property type="project" value="GOC"/>
</dbReference>
<dbReference type="OrthoDB" id="9436841at2759"/>
<dbReference type="PANTHER" id="PTHR32286">
    <property type="entry name" value="LYMPHOCYTE ANTIGEN 6 COMPLEX LOCUS PROTEIN G6F"/>
    <property type="match status" value="1"/>
</dbReference>
<keyword evidence="5" id="KW-1015">Disulfide bond</keyword>
<evidence type="ECO:0000256" key="4">
    <source>
        <dbReference type="ARBA" id="ARBA00023136"/>
    </source>
</evidence>
<dbReference type="KEGG" id="csyr:110596510"/>
<gene>
    <name evidence="10" type="primary">LY6G6D</name>
</gene>
<proteinExistence type="predicted"/>
<reference evidence="10" key="1">
    <citation type="submission" date="2025-08" db="UniProtKB">
        <authorList>
            <consortium name="RefSeq"/>
        </authorList>
    </citation>
    <scope>IDENTIFICATION</scope>
</reference>
<sequence>MNPQFVGILLGTLLGAGSGNRMRCYDCGRSPSSSCKETVTTCGEGERCGFLVRRPQPGLEQIKLSENPSVTLIHQHPTCVAAHHCNQEETESVGDVTYTTHRDCCLGDLCNSTMTSHVAPAYILAAIAVALAWLLPGL</sequence>
<evidence type="ECO:0000256" key="7">
    <source>
        <dbReference type="SAM" id="SignalP"/>
    </source>
</evidence>
<dbReference type="InterPro" id="IPR016054">
    <property type="entry name" value="LY6_UPA_recep-like"/>
</dbReference>